<dbReference type="InterPro" id="IPR019251">
    <property type="entry name" value="DUF2231_TM"/>
</dbReference>
<accession>A0ABT6XXI0</accession>
<evidence type="ECO:0000256" key="1">
    <source>
        <dbReference type="SAM" id="Phobius"/>
    </source>
</evidence>
<keyword evidence="1" id="KW-0472">Membrane</keyword>
<sequence length="148" mass="15669">MSGIEHLLPSTIHPMVVHFTIAIAYLAGAAGLVGAFRQTPFWSRAFLYLLLLGIVATASAAVAGVVSESYLARIPEQVAPLLHTHKEDGLWTGIFQVVAAALQLAFGTRRDRVSWLAAVSALVACVFVTLAGHLGGTMVYHYGLGVKA</sequence>
<gene>
    <name evidence="3" type="ORF">QID03_03840</name>
</gene>
<reference evidence="3 4" key="1">
    <citation type="submission" date="2023-04" db="EMBL/GenBank/DDBJ databases">
        <title>A. sendaiensis sub sp. chiapanensis a novel subspecie with specific adaptation in bacterial cell wall isolated from an active volcano.</title>
        <authorList>
            <person name="Alvarez Gutierrez P.E."/>
            <person name="Ortiz Cortes L.Y."/>
        </authorList>
    </citation>
    <scope>NUCLEOTIDE SEQUENCE [LARGE SCALE GENOMIC DNA]</scope>
    <source>
        <strain evidence="3 4">PA2</strain>
    </source>
</reference>
<feature type="transmembrane region" description="Helical" evidence="1">
    <location>
        <begin position="113"/>
        <end position="134"/>
    </location>
</feature>
<comment type="caution">
    <text evidence="3">The sequence shown here is derived from an EMBL/GenBank/DDBJ whole genome shotgun (WGS) entry which is preliminary data.</text>
</comment>
<evidence type="ECO:0000259" key="2">
    <source>
        <dbReference type="Pfam" id="PF09990"/>
    </source>
</evidence>
<feature type="transmembrane region" description="Helical" evidence="1">
    <location>
        <begin position="12"/>
        <end position="33"/>
    </location>
</feature>
<keyword evidence="1" id="KW-1133">Transmembrane helix</keyword>
<dbReference type="Pfam" id="PF09990">
    <property type="entry name" value="DUF2231"/>
    <property type="match status" value="1"/>
</dbReference>
<protein>
    <submittedName>
        <fullName evidence="3">DUF2231 domain-containing protein</fullName>
    </submittedName>
</protein>
<feature type="domain" description="DUF2231" evidence="2">
    <location>
        <begin position="10"/>
        <end position="147"/>
    </location>
</feature>
<dbReference type="EMBL" id="JASGCB010000004">
    <property type="protein sequence ID" value="MDI9259309.1"/>
    <property type="molecule type" value="Genomic_DNA"/>
</dbReference>
<keyword evidence="1" id="KW-0812">Transmembrane</keyword>
<name>A0ABT6XXI0_ALISE</name>
<feature type="transmembrane region" description="Helical" evidence="1">
    <location>
        <begin position="45"/>
        <end position="66"/>
    </location>
</feature>
<dbReference type="Proteomes" id="UP001529245">
    <property type="component" value="Unassembled WGS sequence"/>
</dbReference>
<evidence type="ECO:0000313" key="4">
    <source>
        <dbReference type="Proteomes" id="UP001529245"/>
    </source>
</evidence>
<organism evidence="3 4">
    <name type="scientific">Alicyclobacillus sendaiensis PA2</name>
    <dbReference type="NCBI Taxonomy" id="3029425"/>
    <lineage>
        <taxon>Bacteria</taxon>
        <taxon>Bacillati</taxon>
        <taxon>Bacillota</taxon>
        <taxon>Bacilli</taxon>
        <taxon>Bacillales</taxon>
        <taxon>Alicyclobacillaceae</taxon>
        <taxon>Alicyclobacillus</taxon>
    </lineage>
</organism>
<dbReference type="RefSeq" id="WP_283202876.1">
    <property type="nucleotide sequence ID" value="NZ_JASGCB010000004.1"/>
</dbReference>
<keyword evidence="4" id="KW-1185">Reference proteome</keyword>
<evidence type="ECO:0000313" key="3">
    <source>
        <dbReference type="EMBL" id="MDI9259309.1"/>
    </source>
</evidence>
<feature type="transmembrane region" description="Helical" evidence="1">
    <location>
        <begin position="89"/>
        <end position="106"/>
    </location>
</feature>
<proteinExistence type="predicted"/>